<organism evidence="2 3">
    <name type="scientific">Elysia marginata</name>
    <dbReference type="NCBI Taxonomy" id="1093978"/>
    <lineage>
        <taxon>Eukaryota</taxon>
        <taxon>Metazoa</taxon>
        <taxon>Spiralia</taxon>
        <taxon>Lophotrochozoa</taxon>
        <taxon>Mollusca</taxon>
        <taxon>Gastropoda</taxon>
        <taxon>Heterobranchia</taxon>
        <taxon>Euthyneura</taxon>
        <taxon>Panpulmonata</taxon>
        <taxon>Sacoglossa</taxon>
        <taxon>Placobranchoidea</taxon>
        <taxon>Plakobranchidae</taxon>
        <taxon>Elysia</taxon>
    </lineage>
</organism>
<keyword evidence="1" id="KW-0732">Signal</keyword>
<comment type="caution">
    <text evidence="2">The sequence shown here is derived from an EMBL/GenBank/DDBJ whole genome shotgun (WGS) entry which is preliminary data.</text>
</comment>
<gene>
    <name evidence="2" type="ORF">ElyMa_001005700</name>
</gene>
<feature type="signal peptide" evidence="1">
    <location>
        <begin position="1"/>
        <end position="21"/>
    </location>
</feature>
<sequence>MKMVSVSSAFLLVVLVSQARCDPVCLAPQSETVFYRTQTMENLYVAQDFNLGQILHVFNSVDGQGDNWSLVDIKNRMTYVNLEGSGCHYIAHKEPFESRLGYDIYDRCLPGDAKLERSGLVDFYYMERLNYGGVTWLIGLKPVLGTDYQYM</sequence>
<accession>A0AAV4HI81</accession>
<evidence type="ECO:0008006" key="4">
    <source>
        <dbReference type="Google" id="ProtNLM"/>
    </source>
</evidence>
<keyword evidence="3" id="KW-1185">Reference proteome</keyword>
<dbReference type="Proteomes" id="UP000762676">
    <property type="component" value="Unassembled WGS sequence"/>
</dbReference>
<feature type="chain" id="PRO_5043831275" description="Fibrinogen C-terminal domain-containing protein" evidence="1">
    <location>
        <begin position="22"/>
        <end position="151"/>
    </location>
</feature>
<evidence type="ECO:0000256" key="1">
    <source>
        <dbReference type="SAM" id="SignalP"/>
    </source>
</evidence>
<evidence type="ECO:0000313" key="2">
    <source>
        <dbReference type="EMBL" id="GFR97913.1"/>
    </source>
</evidence>
<dbReference type="EMBL" id="BMAT01002044">
    <property type="protein sequence ID" value="GFR97913.1"/>
    <property type="molecule type" value="Genomic_DNA"/>
</dbReference>
<reference evidence="2 3" key="1">
    <citation type="journal article" date="2021" name="Elife">
        <title>Chloroplast acquisition without the gene transfer in kleptoplastic sea slugs, Plakobranchus ocellatus.</title>
        <authorList>
            <person name="Maeda T."/>
            <person name="Takahashi S."/>
            <person name="Yoshida T."/>
            <person name="Shimamura S."/>
            <person name="Takaki Y."/>
            <person name="Nagai Y."/>
            <person name="Toyoda A."/>
            <person name="Suzuki Y."/>
            <person name="Arimoto A."/>
            <person name="Ishii H."/>
            <person name="Satoh N."/>
            <person name="Nishiyama T."/>
            <person name="Hasebe M."/>
            <person name="Maruyama T."/>
            <person name="Minagawa J."/>
            <person name="Obokata J."/>
            <person name="Shigenobu S."/>
        </authorList>
    </citation>
    <scope>NUCLEOTIDE SEQUENCE [LARGE SCALE GENOMIC DNA]</scope>
</reference>
<protein>
    <recommendedName>
        <fullName evidence="4">Fibrinogen C-terminal domain-containing protein</fullName>
    </recommendedName>
</protein>
<name>A0AAV4HI81_9GAST</name>
<dbReference type="AlphaFoldDB" id="A0AAV4HI81"/>
<proteinExistence type="predicted"/>
<evidence type="ECO:0000313" key="3">
    <source>
        <dbReference type="Proteomes" id="UP000762676"/>
    </source>
</evidence>